<dbReference type="STRING" id="234267.Acid_1782"/>
<feature type="transmembrane region" description="Helical" evidence="1">
    <location>
        <begin position="39"/>
        <end position="57"/>
    </location>
</feature>
<gene>
    <name evidence="2" type="ordered locus">Acid_1782</name>
</gene>
<sequence length="158" mass="17942">MNPRRVLPLLLSIAIVVPIGFYGKRLYHGPAAYWVNDSLGGVFYVILGCLALSLLLPRWKAGRIALTVLAATSMLEFLQLWHPPLLEWLRSFFIGRTILGSYFDWSDFPYYFIGGALGWLWLRAIGLRRGSAPTLQVVSPKNVGTLTWRPWLRAKIIK</sequence>
<dbReference type="EMBL" id="CP000473">
    <property type="protein sequence ID" value="ABJ82772.1"/>
    <property type="molecule type" value="Genomic_DNA"/>
</dbReference>
<reference evidence="2" key="1">
    <citation type="submission" date="2006-10" db="EMBL/GenBank/DDBJ databases">
        <title>Complete sequence of Solibacter usitatus Ellin6076.</title>
        <authorList>
            <consortium name="US DOE Joint Genome Institute"/>
            <person name="Copeland A."/>
            <person name="Lucas S."/>
            <person name="Lapidus A."/>
            <person name="Barry K."/>
            <person name="Detter J.C."/>
            <person name="Glavina del Rio T."/>
            <person name="Hammon N."/>
            <person name="Israni S."/>
            <person name="Dalin E."/>
            <person name="Tice H."/>
            <person name="Pitluck S."/>
            <person name="Thompson L.S."/>
            <person name="Brettin T."/>
            <person name="Bruce D."/>
            <person name="Han C."/>
            <person name="Tapia R."/>
            <person name="Gilna P."/>
            <person name="Schmutz J."/>
            <person name="Larimer F."/>
            <person name="Land M."/>
            <person name="Hauser L."/>
            <person name="Kyrpides N."/>
            <person name="Mikhailova N."/>
            <person name="Janssen P.H."/>
            <person name="Kuske C.R."/>
            <person name="Richardson P."/>
        </authorList>
    </citation>
    <scope>NUCLEOTIDE SEQUENCE</scope>
    <source>
        <strain evidence="2">Ellin6076</strain>
    </source>
</reference>
<accession>Q027N5</accession>
<feature type="transmembrane region" description="Helical" evidence="1">
    <location>
        <begin position="64"/>
        <end position="82"/>
    </location>
</feature>
<dbReference type="KEGG" id="sus:Acid_1782"/>
<feature type="transmembrane region" description="Helical" evidence="1">
    <location>
        <begin position="108"/>
        <end position="126"/>
    </location>
</feature>
<keyword evidence="1" id="KW-1133">Transmembrane helix</keyword>
<organism evidence="2">
    <name type="scientific">Solibacter usitatus (strain Ellin6076)</name>
    <dbReference type="NCBI Taxonomy" id="234267"/>
    <lineage>
        <taxon>Bacteria</taxon>
        <taxon>Pseudomonadati</taxon>
        <taxon>Acidobacteriota</taxon>
        <taxon>Terriglobia</taxon>
        <taxon>Bryobacterales</taxon>
        <taxon>Solibacteraceae</taxon>
        <taxon>Candidatus Solibacter</taxon>
    </lineage>
</organism>
<evidence type="ECO:0008006" key="3">
    <source>
        <dbReference type="Google" id="ProtNLM"/>
    </source>
</evidence>
<dbReference type="AlphaFoldDB" id="Q027N5"/>
<dbReference type="HOGENOM" id="CLU_133181_2_2_0"/>
<dbReference type="eggNOG" id="ENOG5033992">
    <property type="taxonomic scope" value="Bacteria"/>
</dbReference>
<dbReference type="InParanoid" id="Q027N5"/>
<evidence type="ECO:0000313" key="2">
    <source>
        <dbReference type="EMBL" id="ABJ82772.1"/>
    </source>
</evidence>
<dbReference type="Pfam" id="PF10990">
    <property type="entry name" value="DUF2809"/>
    <property type="match status" value="1"/>
</dbReference>
<evidence type="ECO:0000256" key="1">
    <source>
        <dbReference type="SAM" id="Phobius"/>
    </source>
</evidence>
<keyword evidence="1" id="KW-0472">Membrane</keyword>
<proteinExistence type="predicted"/>
<dbReference type="InterPro" id="IPR021257">
    <property type="entry name" value="DUF2809"/>
</dbReference>
<name>Q027N5_SOLUE</name>
<dbReference type="OrthoDB" id="512727at2"/>
<keyword evidence="1" id="KW-0812">Transmembrane</keyword>
<protein>
    <recommendedName>
        <fullName evidence="3">DUF2809 domain-containing protein</fullName>
    </recommendedName>
</protein>